<comment type="caution">
    <text evidence="1">The sequence shown here is derived from an EMBL/GenBank/DDBJ whole genome shotgun (WGS) entry which is preliminary data.</text>
</comment>
<reference evidence="1 2" key="1">
    <citation type="journal article" date="2024" name="Plant Biotechnol. J.">
        <title>Dendrobium thyrsiflorum genome and its molecular insights into genes involved in important horticultural traits.</title>
        <authorList>
            <person name="Chen B."/>
            <person name="Wang J.Y."/>
            <person name="Zheng P.J."/>
            <person name="Li K.L."/>
            <person name="Liang Y.M."/>
            <person name="Chen X.F."/>
            <person name="Zhang C."/>
            <person name="Zhao X."/>
            <person name="He X."/>
            <person name="Zhang G.Q."/>
            <person name="Liu Z.J."/>
            <person name="Xu Q."/>
        </authorList>
    </citation>
    <scope>NUCLEOTIDE SEQUENCE [LARGE SCALE GENOMIC DNA]</scope>
    <source>
        <strain evidence="1">GZMU011</strain>
    </source>
</reference>
<dbReference type="Proteomes" id="UP001552299">
    <property type="component" value="Unassembled WGS sequence"/>
</dbReference>
<name>A0ABD0VBH0_DENTH</name>
<dbReference type="AlphaFoldDB" id="A0ABD0VBH0"/>
<evidence type="ECO:0000313" key="1">
    <source>
        <dbReference type="EMBL" id="KAL0922419.1"/>
    </source>
</evidence>
<proteinExistence type="predicted"/>
<organism evidence="1 2">
    <name type="scientific">Dendrobium thyrsiflorum</name>
    <name type="common">Pinecone-like raceme dendrobium</name>
    <name type="synonym">Orchid</name>
    <dbReference type="NCBI Taxonomy" id="117978"/>
    <lineage>
        <taxon>Eukaryota</taxon>
        <taxon>Viridiplantae</taxon>
        <taxon>Streptophyta</taxon>
        <taxon>Embryophyta</taxon>
        <taxon>Tracheophyta</taxon>
        <taxon>Spermatophyta</taxon>
        <taxon>Magnoliopsida</taxon>
        <taxon>Liliopsida</taxon>
        <taxon>Asparagales</taxon>
        <taxon>Orchidaceae</taxon>
        <taxon>Epidendroideae</taxon>
        <taxon>Malaxideae</taxon>
        <taxon>Dendrobiinae</taxon>
        <taxon>Dendrobium</taxon>
    </lineage>
</organism>
<dbReference type="EMBL" id="JANQDX010000006">
    <property type="protein sequence ID" value="KAL0922419.1"/>
    <property type="molecule type" value="Genomic_DNA"/>
</dbReference>
<protein>
    <submittedName>
        <fullName evidence="1">Uncharacterized protein</fullName>
    </submittedName>
</protein>
<sequence>MWHTLSSPSVPLFVEGTYPSLHLLPSQTPSYSRENQRSTIQNDGLKKSYKVAKADDVASTITSDSLILFRKNFHFSNDLIVNVPEKSDQACFPPLRYLIAYEISLRVGL</sequence>
<accession>A0ABD0VBH0</accession>
<evidence type="ECO:0000313" key="2">
    <source>
        <dbReference type="Proteomes" id="UP001552299"/>
    </source>
</evidence>
<gene>
    <name evidence="1" type="ORF">M5K25_006404</name>
</gene>
<keyword evidence="2" id="KW-1185">Reference proteome</keyword>